<organism evidence="2 3">
    <name type="scientific">Sphaeroforma arctica JP610</name>
    <dbReference type="NCBI Taxonomy" id="667725"/>
    <lineage>
        <taxon>Eukaryota</taxon>
        <taxon>Ichthyosporea</taxon>
        <taxon>Ichthyophonida</taxon>
        <taxon>Sphaeroforma</taxon>
    </lineage>
</organism>
<keyword evidence="3" id="KW-1185">Reference proteome</keyword>
<name>A0A0L0EXZ8_9EUKA</name>
<feature type="domain" description="PIK-related kinase FAT" evidence="1">
    <location>
        <begin position="13"/>
        <end position="59"/>
    </location>
</feature>
<dbReference type="RefSeq" id="XP_014143264.1">
    <property type="nucleotide sequence ID" value="XM_014287789.1"/>
</dbReference>
<evidence type="ECO:0000259" key="1">
    <source>
        <dbReference type="Pfam" id="PF02259"/>
    </source>
</evidence>
<accession>A0A0L0EXZ8</accession>
<dbReference type="STRING" id="667725.A0A0L0EXZ8"/>
<evidence type="ECO:0000313" key="2">
    <source>
        <dbReference type="EMBL" id="KNC69362.1"/>
    </source>
</evidence>
<dbReference type="OrthoDB" id="381190at2759"/>
<feature type="non-terminal residue" evidence="2">
    <location>
        <position position="1"/>
    </location>
</feature>
<protein>
    <recommendedName>
        <fullName evidence="1">PIK-related kinase FAT domain-containing protein</fullName>
    </recommendedName>
</protein>
<dbReference type="AlphaFoldDB" id="A0A0L0EXZ8"/>
<evidence type="ECO:0000313" key="3">
    <source>
        <dbReference type="Proteomes" id="UP000054560"/>
    </source>
</evidence>
<proteinExistence type="predicted"/>
<dbReference type="Proteomes" id="UP000054560">
    <property type="component" value="Unassembled WGS sequence"/>
</dbReference>
<gene>
    <name evidence="2" type="ORF">SARC_18129</name>
</gene>
<dbReference type="InterPro" id="IPR003151">
    <property type="entry name" value="PIK-rel_kinase_FAT"/>
</dbReference>
<dbReference type="EMBL" id="KQ255530">
    <property type="protein sequence ID" value="KNC69362.1"/>
    <property type="molecule type" value="Genomic_DNA"/>
</dbReference>
<reference evidence="2 3" key="1">
    <citation type="submission" date="2011-02" db="EMBL/GenBank/DDBJ databases">
        <title>The Genome Sequence of Sphaeroforma arctica JP610.</title>
        <authorList>
            <consortium name="The Broad Institute Genome Sequencing Platform"/>
            <person name="Russ C."/>
            <person name="Cuomo C."/>
            <person name="Young S.K."/>
            <person name="Zeng Q."/>
            <person name="Gargeya S."/>
            <person name="Alvarado L."/>
            <person name="Berlin A."/>
            <person name="Chapman S.B."/>
            <person name="Chen Z."/>
            <person name="Freedman E."/>
            <person name="Gellesch M."/>
            <person name="Goldberg J."/>
            <person name="Griggs A."/>
            <person name="Gujja S."/>
            <person name="Heilman E."/>
            <person name="Heiman D."/>
            <person name="Howarth C."/>
            <person name="Mehta T."/>
            <person name="Neiman D."/>
            <person name="Pearson M."/>
            <person name="Roberts A."/>
            <person name="Saif S."/>
            <person name="Shea T."/>
            <person name="Shenoy N."/>
            <person name="Sisk P."/>
            <person name="Stolte C."/>
            <person name="Sykes S."/>
            <person name="White J."/>
            <person name="Yandava C."/>
            <person name="Burger G."/>
            <person name="Gray M.W."/>
            <person name="Holland P.W.H."/>
            <person name="King N."/>
            <person name="Lang F.B.F."/>
            <person name="Roger A.J."/>
            <person name="Ruiz-Trillo I."/>
            <person name="Haas B."/>
            <person name="Nusbaum C."/>
            <person name="Birren B."/>
        </authorList>
    </citation>
    <scope>NUCLEOTIDE SEQUENCE [LARGE SCALE GENOMIC DNA]</scope>
    <source>
        <strain evidence="2 3">JP610</strain>
    </source>
</reference>
<sequence>WVEADDCTKKEIAPMAASAAWGLAQWDNMAEYISVMSDSNADGTFYHAVLAIHTNQFEKGAGGWG</sequence>
<dbReference type="GeneID" id="25918633"/>
<dbReference type="eggNOG" id="KOG0891">
    <property type="taxonomic scope" value="Eukaryota"/>
</dbReference>
<dbReference type="Pfam" id="PF02259">
    <property type="entry name" value="FAT"/>
    <property type="match status" value="1"/>
</dbReference>